<keyword evidence="4 7" id="KW-0812">Transmembrane</keyword>
<feature type="transmembrane region" description="Helical" evidence="7">
    <location>
        <begin position="183"/>
        <end position="205"/>
    </location>
</feature>
<evidence type="ECO:0000256" key="6">
    <source>
        <dbReference type="ARBA" id="ARBA00023136"/>
    </source>
</evidence>
<feature type="domain" description="ABC transmembrane type-1" evidence="8">
    <location>
        <begin position="75"/>
        <end position="274"/>
    </location>
</feature>
<feature type="transmembrane region" description="Helical" evidence="7">
    <location>
        <begin position="12"/>
        <end position="35"/>
    </location>
</feature>
<dbReference type="GO" id="GO:0055085">
    <property type="term" value="P:transmembrane transport"/>
    <property type="evidence" value="ECO:0007669"/>
    <property type="project" value="InterPro"/>
</dbReference>
<dbReference type="OrthoDB" id="9810086at2"/>
<evidence type="ECO:0000313" key="9">
    <source>
        <dbReference type="EMBL" id="TDG00206.1"/>
    </source>
</evidence>
<feature type="transmembrane region" description="Helical" evidence="7">
    <location>
        <begin position="260"/>
        <end position="279"/>
    </location>
</feature>
<evidence type="ECO:0000256" key="2">
    <source>
        <dbReference type="ARBA" id="ARBA00022448"/>
    </source>
</evidence>
<dbReference type="Proteomes" id="UP000295636">
    <property type="component" value="Unassembled WGS sequence"/>
</dbReference>
<dbReference type="CDD" id="cd06261">
    <property type="entry name" value="TM_PBP2"/>
    <property type="match status" value="1"/>
</dbReference>
<dbReference type="GO" id="GO:0005886">
    <property type="term" value="C:plasma membrane"/>
    <property type="evidence" value="ECO:0007669"/>
    <property type="project" value="UniProtKB-SubCell"/>
</dbReference>
<protein>
    <submittedName>
        <fullName evidence="9">Carbohydrate ABC transporter permease</fullName>
    </submittedName>
</protein>
<keyword evidence="5 7" id="KW-1133">Transmembrane helix</keyword>
<reference evidence="9 10" key="1">
    <citation type="submission" date="2019-03" db="EMBL/GenBank/DDBJ databases">
        <title>This is whole genome sequence of Paenibacillus sp MS74 strain.</title>
        <authorList>
            <person name="Trinh H.N."/>
        </authorList>
    </citation>
    <scope>NUCLEOTIDE SEQUENCE [LARGE SCALE GENOMIC DNA]</scope>
    <source>
        <strain evidence="9 10">MS74</strain>
    </source>
</reference>
<keyword evidence="10" id="KW-1185">Reference proteome</keyword>
<feature type="transmembrane region" description="Helical" evidence="7">
    <location>
        <begin position="110"/>
        <end position="130"/>
    </location>
</feature>
<evidence type="ECO:0000256" key="7">
    <source>
        <dbReference type="RuleBase" id="RU363032"/>
    </source>
</evidence>
<dbReference type="InterPro" id="IPR000515">
    <property type="entry name" value="MetI-like"/>
</dbReference>
<evidence type="ECO:0000256" key="3">
    <source>
        <dbReference type="ARBA" id="ARBA00022475"/>
    </source>
</evidence>
<dbReference type="PANTHER" id="PTHR43744:SF9">
    <property type="entry name" value="POLYGALACTURONAN_RHAMNOGALACTURONAN TRANSPORT SYSTEM PERMEASE PROTEIN YTCP"/>
    <property type="match status" value="1"/>
</dbReference>
<keyword evidence="6 7" id="KW-0472">Membrane</keyword>
<evidence type="ECO:0000313" key="10">
    <source>
        <dbReference type="Proteomes" id="UP000295636"/>
    </source>
</evidence>
<dbReference type="RefSeq" id="WP_133224915.1">
    <property type="nucleotide sequence ID" value="NZ_SMRT01000001.1"/>
</dbReference>
<dbReference type="Pfam" id="PF00528">
    <property type="entry name" value="BPD_transp_1"/>
    <property type="match status" value="1"/>
</dbReference>
<keyword evidence="2 7" id="KW-0813">Transport</keyword>
<dbReference type="AlphaFoldDB" id="A0A4R5KYA4"/>
<accession>A0A4R5KYA4</accession>
<evidence type="ECO:0000259" key="8">
    <source>
        <dbReference type="PROSITE" id="PS50928"/>
    </source>
</evidence>
<organism evidence="9 10">
    <name type="scientific">Paenibacillus piri</name>
    <dbReference type="NCBI Taxonomy" id="2547395"/>
    <lineage>
        <taxon>Bacteria</taxon>
        <taxon>Bacillati</taxon>
        <taxon>Bacillota</taxon>
        <taxon>Bacilli</taxon>
        <taxon>Bacillales</taxon>
        <taxon>Paenibacillaceae</taxon>
        <taxon>Paenibacillus</taxon>
    </lineage>
</organism>
<dbReference type="InterPro" id="IPR035906">
    <property type="entry name" value="MetI-like_sf"/>
</dbReference>
<dbReference type="SUPFAM" id="SSF161098">
    <property type="entry name" value="MetI-like"/>
    <property type="match status" value="1"/>
</dbReference>
<dbReference type="Gene3D" id="1.10.3720.10">
    <property type="entry name" value="MetI-like"/>
    <property type="match status" value="1"/>
</dbReference>
<gene>
    <name evidence="9" type="ORF">E1757_00755</name>
</gene>
<comment type="caution">
    <text evidence="9">The sequence shown here is derived from an EMBL/GenBank/DDBJ whole genome shotgun (WGS) entry which is preliminary data.</text>
</comment>
<comment type="subcellular location">
    <subcellularLocation>
        <location evidence="1 7">Cell membrane</location>
        <topology evidence="1 7">Multi-pass membrane protein</topology>
    </subcellularLocation>
</comment>
<name>A0A4R5KYA4_9BACL</name>
<sequence length="294" mass="33025">MNKHTSLGSKIFDNINILILMLLVFVTLYPIYYIFIVSISDGNLVTRGVVKWIPLDITFDAYKVVFKNPHMWQAYGNTLLYTTAGTTINVIMTALCAYPLSRKDFYGRNVFIFMVALTMFISGGLIPLYLVVQKLGLIDTMWALVLPPAISTFNMIIMKTYFEGIPMALQESAYLDGAHEIQVLLKIIIPLSLPVMATMVLFYAVHHWNSFFPALIYLNDSDKFPVQVLLRNIVIAGEFADQTADIGSASSNFRVVATNYKFAVIIITVLPILVVYPYLQKYFVKGAMIGALKG</sequence>
<feature type="transmembrane region" description="Helical" evidence="7">
    <location>
        <begin position="79"/>
        <end position="98"/>
    </location>
</feature>
<dbReference type="PANTHER" id="PTHR43744">
    <property type="entry name" value="ABC TRANSPORTER PERMEASE PROTEIN MG189-RELATED-RELATED"/>
    <property type="match status" value="1"/>
</dbReference>
<evidence type="ECO:0000256" key="1">
    <source>
        <dbReference type="ARBA" id="ARBA00004651"/>
    </source>
</evidence>
<keyword evidence="3" id="KW-1003">Cell membrane</keyword>
<proteinExistence type="inferred from homology"/>
<evidence type="ECO:0000256" key="4">
    <source>
        <dbReference type="ARBA" id="ARBA00022692"/>
    </source>
</evidence>
<evidence type="ECO:0000256" key="5">
    <source>
        <dbReference type="ARBA" id="ARBA00022989"/>
    </source>
</evidence>
<dbReference type="PROSITE" id="PS50928">
    <property type="entry name" value="ABC_TM1"/>
    <property type="match status" value="1"/>
</dbReference>
<comment type="similarity">
    <text evidence="7">Belongs to the binding-protein-dependent transport system permease family.</text>
</comment>
<dbReference type="EMBL" id="SMRT01000001">
    <property type="protein sequence ID" value="TDG00206.1"/>
    <property type="molecule type" value="Genomic_DNA"/>
</dbReference>